<sequence length="279" mass="31985">MSDKKEKDRLSKNLERIKPLLKKEDAVVFPDFKKTLIATDIHGDYRALEHILRFAEKKEVDSYIFLGDYIDKGPDSVSVLNTLFEMKIKNPKKIILLRGNHETSNLSGWFEFAEDLVNDPEIFDASNAVFEQMPIAAVLNNKILCVHGCIAGTKNETLKEISKKNSKSYLWNDPGTEDGLLPSQRGSGIYRIGPDMIKKYLKQNDLQMIIRGHTSHTEGVKCFCDDKLISLYSTLPYISPTVRAAVAIAKEDEIKLYYYRKTKTGFEWENETQKLKLRK</sequence>
<evidence type="ECO:0000259" key="1">
    <source>
        <dbReference type="PROSITE" id="PS00125"/>
    </source>
</evidence>
<dbReference type="SMART" id="SM00156">
    <property type="entry name" value="PP2Ac"/>
    <property type="match status" value="1"/>
</dbReference>
<dbReference type="Proteomes" id="UP000294855">
    <property type="component" value="Unassembled WGS sequence"/>
</dbReference>
<evidence type="ECO:0000313" key="2">
    <source>
        <dbReference type="EMBL" id="TDQ68195.1"/>
    </source>
</evidence>
<accession>A0A484F4K3</accession>
<dbReference type="PANTHER" id="PTHR11668">
    <property type="entry name" value="SERINE/THREONINE PROTEIN PHOSPHATASE"/>
    <property type="match status" value="1"/>
</dbReference>
<dbReference type="InterPro" id="IPR004843">
    <property type="entry name" value="Calcineurin-like_PHP"/>
</dbReference>
<dbReference type="Pfam" id="PF00149">
    <property type="entry name" value="Metallophos"/>
    <property type="match status" value="1"/>
</dbReference>
<dbReference type="Gene3D" id="3.60.21.10">
    <property type="match status" value="1"/>
</dbReference>
<keyword evidence="3" id="KW-1185">Reference proteome</keyword>
<dbReference type="AlphaFoldDB" id="A0A484F4K3"/>
<name>A0A484F4K3_9EURY</name>
<dbReference type="InterPro" id="IPR029052">
    <property type="entry name" value="Metallo-depent_PP-like"/>
</dbReference>
<proteinExistence type="predicted"/>
<dbReference type="PROSITE" id="PS00125">
    <property type="entry name" value="SER_THR_PHOSPHATASE"/>
    <property type="match status" value="1"/>
</dbReference>
<dbReference type="EMBL" id="SNYS01000009">
    <property type="protein sequence ID" value="TDQ68195.1"/>
    <property type="molecule type" value="Genomic_DNA"/>
</dbReference>
<comment type="caution">
    <text evidence="2">The sequence shown here is derived from an EMBL/GenBank/DDBJ whole genome shotgun (WGS) entry which is preliminary data.</text>
</comment>
<evidence type="ECO:0000313" key="3">
    <source>
        <dbReference type="Proteomes" id="UP000294855"/>
    </source>
</evidence>
<dbReference type="GO" id="GO:0016787">
    <property type="term" value="F:hydrolase activity"/>
    <property type="evidence" value="ECO:0007669"/>
    <property type="project" value="InterPro"/>
</dbReference>
<protein>
    <submittedName>
        <fullName evidence="2">Calcineurin-like phosphoesterase family protein</fullName>
    </submittedName>
</protein>
<dbReference type="OrthoDB" id="303721at2157"/>
<dbReference type="SUPFAM" id="SSF56300">
    <property type="entry name" value="Metallo-dependent phosphatases"/>
    <property type="match status" value="1"/>
</dbReference>
<gene>
    <name evidence="2" type="ORF">C7391_1132</name>
</gene>
<reference evidence="2 3" key="1">
    <citation type="submission" date="2019-03" db="EMBL/GenBank/DDBJ databases">
        <title>Genomic Encyclopedia of Type Strains, Phase IV (KMG-IV): sequencing the most valuable type-strain genomes for metagenomic binning, comparative biology and taxonomic classification.</title>
        <authorList>
            <person name="Goeker M."/>
        </authorList>
    </citation>
    <scope>NUCLEOTIDE SEQUENCE [LARGE SCALE GENOMIC DNA]</scope>
    <source>
        <strain evidence="2 3">DSM 13328</strain>
    </source>
</reference>
<dbReference type="CDD" id="cd00144">
    <property type="entry name" value="MPP_PPP_family"/>
    <property type="match status" value="1"/>
</dbReference>
<dbReference type="PANTHER" id="PTHR11668:SF496">
    <property type="entry name" value="SERINE_THREONINE-PROTEIN PHOSPHATASE"/>
    <property type="match status" value="1"/>
</dbReference>
<dbReference type="RefSeq" id="WP_133517588.1">
    <property type="nucleotide sequence ID" value="NZ_JAHDUW010000004.1"/>
</dbReference>
<dbReference type="InterPro" id="IPR006186">
    <property type="entry name" value="Ser/Thr-sp_prot-phosphatase"/>
</dbReference>
<feature type="domain" description="Serine/threonine specific protein phosphatases" evidence="1">
    <location>
        <begin position="97"/>
        <end position="102"/>
    </location>
</feature>
<dbReference type="PRINTS" id="PR00114">
    <property type="entry name" value="STPHPHTASE"/>
</dbReference>
<dbReference type="InterPro" id="IPR050341">
    <property type="entry name" value="PP1_catalytic_subunit"/>
</dbReference>
<organism evidence="2 3">
    <name type="scientific">Methanimicrococcus blatticola</name>
    <dbReference type="NCBI Taxonomy" id="91560"/>
    <lineage>
        <taxon>Archaea</taxon>
        <taxon>Methanobacteriati</taxon>
        <taxon>Methanobacteriota</taxon>
        <taxon>Stenosarchaea group</taxon>
        <taxon>Methanomicrobia</taxon>
        <taxon>Methanosarcinales</taxon>
        <taxon>Methanosarcinaceae</taxon>
        <taxon>Methanimicrococcus</taxon>
    </lineage>
</organism>